<dbReference type="SUPFAM" id="SSF81853">
    <property type="entry name" value="Family 10 polysaccharide lyase"/>
    <property type="match status" value="1"/>
</dbReference>
<reference evidence="1 2" key="1">
    <citation type="journal article" date="2018" name="Arch. Microbiol.">
        <title>New insights into the metabolic potential of the phototrophic purple bacterium Rhodopila globiformis DSM 161(T) from its draft genome sequence and evidence for a vanadium-dependent nitrogenase.</title>
        <authorList>
            <person name="Imhoff J.F."/>
            <person name="Rahn T."/>
            <person name="Kunzel S."/>
            <person name="Neulinger S.C."/>
        </authorList>
    </citation>
    <scope>NUCLEOTIDE SEQUENCE [LARGE SCALE GENOMIC DNA]</scope>
    <source>
        <strain evidence="1 2">DSM 161</strain>
    </source>
</reference>
<dbReference type="AlphaFoldDB" id="A0A2S6MW68"/>
<dbReference type="OrthoDB" id="7254827at2"/>
<dbReference type="RefSeq" id="WP_104522650.1">
    <property type="nucleotide sequence ID" value="NZ_NHRY01000269.1"/>
</dbReference>
<evidence type="ECO:0008006" key="3">
    <source>
        <dbReference type="Google" id="ProtNLM"/>
    </source>
</evidence>
<comment type="caution">
    <text evidence="1">The sequence shown here is derived from an EMBL/GenBank/DDBJ whole genome shotgun (WGS) entry which is preliminary data.</text>
</comment>
<protein>
    <recommendedName>
        <fullName evidence="3">Squalene cyclase C-terminal domain-containing protein</fullName>
    </recommendedName>
</protein>
<proteinExistence type="predicted"/>
<gene>
    <name evidence="1" type="ORF">CCS01_29995</name>
</gene>
<dbReference type="Proteomes" id="UP000239724">
    <property type="component" value="Unassembled WGS sequence"/>
</dbReference>
<dbReference type="EMBL" id="NHRY01000269">
    <property type="protein sequence ID" value="PPQ26588.1"/>
    <property type="molecule type" value="Genomic_DNA"/>
</dbReference>
<keyword evidence="2" id="KW-1185">Reference proteome</keyword>
<sequence>MCADRQHLDEREDPAAPASPLVRYALAGLRRCWMPEAGRWSHKYHLDGRAVPNESRPHSDIYYSINVLLGLARVRGALAAEPYDVPSLLRSLCTAMPKHPMRNGAPGMALWAAAALGLDVPAVAADTLRPLAADVDALSGWTAQDLGLTLSGAVAQLRYDRTWMPLAAGLRDLLLARFKGPGALFRDSGKGPRHAIASFATQVYATLALYQFSEATGDAAALAAANACVAKLLALQGPHGEWPWFYDPRRQTVLDRYEVYSVHQHGMAPAILHHANDHGLPGARAAIERGFAWIFGNNEMGISMLVPSLQLIYRSQARRGFHGHRMARLLRLALPASVAHGGHPPIGGLRLTEEMRSYEFGWLLWAFGDRTDYPALTHHLAFAAGVPRPAPAAA</sequence>
<accession>A0A2S6MW68</accession>
<evidence type="ECO:0000313" key="2">
    <source>
        <dbReference type="Proteomes" id="UP000239724"/>
    </source>
</evidence>
<organism evidence="1 2">
    <name type="scientific">Rhodopila globiformis</name>
    <name type="common">Rhodopseudomonas globiformis</name>
    <dbReference type="NCBI Taxonomy" id="1071"/>
    <lineage>
        <taxon>Bacteria</taxon>
        <taxon>Pseudomonadati</taxon>
        <taxon>Pseudomonadota</taxon>
        <taxon>Alphaproteobacteria</taxon>
        <taxon>Acetobacterales</taxon>
        <taxon>Acetobacteraceae</taxon>
        <taxon>Rhodopila</taxon>
    </lineage>
</organism>
<evidence type="ECO:0000313" key="1">
    <source>
        <dbReference type="EMBL" id="PPQ26588.1"/>
    </source>
</evidence>
<name>A0A2S6MW68_RHOGL</name>